<evidence type="ECO:0000259" key="7">
    <source>
        <dbReference type="Pfam" id="PF23914"/>
    </source>
</evidence>
<evidence type="ECO:0000256" key="4">
    <source>
        <dbReference type="PROSITE-ProRule" id="PRU00339"/>
    </source>
</evidence>
<evidence type="ECO:0000256" key="5">
    <source>
        <dbReference type="SAM" id="Phobius"/>
    </source>
</evidence>
<feature type="transmembrane region" description="Helical" evidence="5">
    <location>
        <begin position="6"/>
        <end position="25"/>
    </location>
</feature>
<evidence type="ECO:0000313" key="8">
    <source>
        <dbReference type="EMBL" id="BBP46686.1"/>
    </source>
</evidence>
<dbReference type="KEGG" id="tse:THMIRHAS_20590"/>
<organism evidence="8 9">
    <name type="scientific">Thiosulfatimonas sediminis</name>
    <dbReference type="NCBI Taxonomy" id="2675054"/>
    <lineage>
        <taxon>Bacteria</taxon>
        <taxon>Pseudomonadati</taxon>
        <taxon>Pseudomonadota</taxon>
        <taxon>Gammaproteobacteria</taxon>
        <taxon>Thiotrichales</taxon>
        <taxon>Piscirickettsiaceae</taxon>
        <taxon>Thiosulfatimonas</taxon>
    </lineage>
</organism>
<evidence type="ECO:0000256" key="2">
    <source>
        <dbReference type="ARBA" id="ARBA00022748"/>
    </source>
</evidence>
<keyword evidence="9" id="KW-1185">Reference proteome</keyword>
<keyword evidence="5" id="KW-0472">Membrane</keyword>
<dbReference type="InterPro" id="IPR019734">
    <property type="entry name" value="TPR_rpt"/>
</dbReference>
<keyword evidence="2" id="KW-0201">Cytochrome c-type biogenesis</keyword>
<protein>
    <submittedName>
        <fullName evidence="8">Cytochrome c biogenesis protein</fullName>
    </submittedName>
</protein>
<dbReference type="PANTHER" id="PTHR47870">
    <property type="entry name" value="CYTOCHROME C-TYPE BIOGENESIS PROTEIN CCMH"/>
    <property type="match status" value="1"/>
</dbReference>
<dbReference type="PROSITE" id="PS50005">
    <property type="entry name" value="TPR"/>
    <property type="match status" value="1"/>
</dbReference>
<feature type="domain" description="Cytochrome c-type biogenesis protein H TPR" evidence="7">
    <location>
        <begin position="84"/>
        <end position="201"/>
    </location>
</feature>
<evidence type="ECO:0000256" key="1">
    <source>
        <dbReference type="ARBA" id="ARBA00022737"/>
    </source>
</evidence>
<dbReference type="Proteomes" id="UP000501726">
    <property type="component" value="Chromosome"/>
</dbReference>
<keyword evidence="3 4" id="KW-0802">TPR repeat</keyword>
<evidence type="ECO:0000313" key="9">
    <source>
        <dbReference type="Proteomes" id="UP000501726"/>
    </source>
</evidence>
<gene>
    <name evidence="8" type="primary">cycH</name>
    <name evidence="8" type="ORF">THMIRHAS_20590</name>
</gene>
<sequence length="344" mass="38426">MTSLAMWFSLILIIALAIILIPFLRQRAEPDSTTTQKQNKFALIGIALFVPVFSMAAYFTLGTPEFAEMQDAKPPQQITLVDKLEEKLAHNPKDLAGWLLLGRSSMITEDYDKAIMAFERALKLDPNNINALIPLADALAVKANGRLDGRSHDLLKQAFAIDPENRMTLWLLGMAEKQQGNDSRAAILWETLYQKLPDTDADKPIIARLLQTVGVQVATNTVNETPKTMKTTSDIHPEQIEIAIEIPDELKNSWSGATVFIYAKEPTGMPMPIAAQKISLVELPKRVTLGAKDEIMPNRKLSDFKQLTIGIRITDSNKMNQGDVLFLNEQTWQGQELINFIIKS</sequence>
<dbReference type="Gene3D" id="1.25.40.10">
    <property type="entry name" value="Tetratricopeptide repeat domain"/>
    <property type="match status" value="1"/>
</dbReference>
<evidence type="ECO:0000259" key="6">
    <source>
        <dbReference type="Pfam" id="PF23892"/>
    </source>
</evidence>
<evidence type="ECO:0000256" key="3">
    <source>
        <dbReference type="ARBA" id="ARBA00022803"/>
    </source>
</evidence>
<feature type="repeat" description="TPR" evidence="4">
    <location>
        <begin position="95"/>
        <end position="128"/>
    </location>
</feature>
<feature type="domain" description="Cytochrome c-type biogenesis protein H Ig-like" evidence="6">
    <location>
        <begin position="240"/>
        <end position="324"/>
    </location>
</feature>
<keyword evidence="1" id="KW-0677">Repeat</keyword>
<name>A0A6F8PX65_9GAMM</name>
<dbReference type="SMART" id="SM00028">
    <property type="entry name" value="TPR"/>
    <property type="match status" value="1"/>
</dbReference>
<reference evidence="9" key="1">
    <citation type="submission" date="2019-11" db="EMBL/GenBank/DDBJ databases">
        <title>Isolation and characterization of two novel species in the genus Thiomicrorhabdus.</title>
        <authorList>
            <person name="Mochizuki J."/>
            <person name="Kojima H."/>
            <person name="Fukui M."/>
        </authorList>
    </citation>
    <scope>NUCLEOTIDE SEQUENCE [LARGE SCALE GENOMIC DNA]</scope>
    <source>
        <strain evidence="9">aks77</strain>
    </source>
</reference>
<keyword evidence="5" id="KW-0812">Transmembrane</keyword>
<dbReference type="PANTHER" id="PTHR47870:SF1">
    <property type="entry name" value="CYTOCHROME C-TYPE BIOGENESIS PROTEIN CCMH"/>
    <property type="match status" value="1"/>
</dbReference>
<proteinExistence type="predicted"/>
<dbReference type="InterPro" id="IPR051263">
    <property type="entry name" value="C-type_cytochrome_biogenesis"/>
</dbReference>
<keyword evidence="5" id="KW-1133">Transmembrane helix</keyword>
<dbReference type="InterPro" id="IPR056412">
    <property type="entry name" value="Ig_CycH"/>
</dbReference>
<dbReference type="PROSITE" id="PS50293">
    <property type="entry name" value="TPR_REGION"/>
    <property type="match status" value="1"/>
</dbReference>
<feature type="transmembrane region" description="Helical" evidence="5">
    <location>
        <begin position="41"/>
        <end position="61"/>
    </location>
</feature>
<dbReference type="InterPro" id="IPR056413">
    <property type="entry name" value="TPR_CcmH_CycH"/>
</dbReference>
<dbReference type="Pfam" id="PF23892">
    <property type="entry name" value="Ig_CycH"/>
    <property type="match status" value="1"/>
</dbReference>
<dbReference type="GO" id="GO:0017004">
    <property type="term" value="P:cytochrome complex assembly"/>
    <property type="evidence" value="ECO:0007669"/>
    <property type="project" value="UniProtKB-KW"/>
</dbReference>
<dbReference type="AlphaFoldDB" id="A0A6F8PX65"/>
<dbReference type="RefSeq" id="WP_173273585.1">
    <property type="nucleotide sequence ID" value="NZ_AP021889.1"/>
</dbReference>
<dbReference type="GO" id="GO:0005886">
    <property type="term" value="C:plasma membrane"/>
    <property type="evidence" value="ECO:0007669"/>
    <property type="project" value="TreeGrafter"/>
</dbReference>
<accession>A0A6F8PX65</accession>
<dbReference type="InterPro" id="IPR011990">
    <property type="entry name" value="TPR-like_helical_dom_sf"/>
</dbReference>
<dbReference type="SUPFAM" id="SSF48452">
    <property type="entry name" value="TPR-like"/>
    <property type="match status" value="1"/>
</dbReference>
<dbReference type="Pfam" id="PF23914">
    <property type="entry name" value="TPR_CcmH_CycH"/>
    <property type="match status" value="1"/>
</dbReference>
<dbReference type="EMBL" id="AP021889">
    <property type="protein sequence ID" value="BBP46686.1"/>
    <property type="molecule type" value="Genomic_DNA"/>
</dbReference>